<dbReference type="InterPro" id="IPR050991">
    <property type="entry name" value="ECM_Regulatory_Proteins"/>
</dbReference>
<evidence type="ECO:0000313" key="3">
    <source>
        <dbReference type="Proteomes" id="UP001209878"/>
    </source>
</evidence>
<dbReference type="SUPFAM" id="SSF49265">
    <property type="entry name" value="Fibronectin type III"/>
    <property type="match status" value="1"/>
</dbReference>
<dbReference type="PANTHER" id="PTHR46708">
    <property type="entry name" value="TENASCIN"/>
    <property type="match status" value="1"/>
</dbReference>
<dbReference type="Proteomes" id="UP001209878">
    <property type="component" value="Unassembled WGS sequence"/>
</dbReference>
<protein>
    <recommendedName>
        <fullName evidence="4">Fibronectin type-III domain-containing protein</fullName>
    </recommendedName>
</protein>
<organism evidence="2 3">
    <name type="scientific">Ridgeia piscesae</name>
    <name type="common">Tubeworm</name>
    <dbReference type="NCBI Taxonomy" id="27915"/>
    <lineage>
        <taxon>Eukaryota</taxon>
        <taxon>Metazoa</taxon>
        <taxon>Spiralia</taxon>
        <taxon>Lophotrochozoa</taxon>
        <taxon>Annelida</taxon>
        <taxon>Polychaeta</taxon>
        <taxon>Sedentaria</taxon>
        <taxon>Canalipalpata</taxon>
        <taxon>Sabellida</taxon>
        <taxon>Siboglinidae</taxon>
        <taxon>Ridgeia</taxon>
    </lineage>
</organism>
<name>A0AAD9K2U3_RIDPI</name>
<dbReference type="InterPro" id="IPR036116">
    <property type="entry name" value="FN3_sf"/>
</dbReference>
<evidence type="ECO:0000256" key="1">
    <source>
        <dbReference type="ARBA" id="ARBA00022737"/>
    </source>
</evidence>
<dbReference type="PANTHER" id="PTHR46708:SF2">
    <property type="entry name" value="FIBRONECTIN TYPE-III DOMAIN-CONTAINING PROTEIN"/>
    <property type="match status" value="1"/>
</dbReference>
<dbReference type="EMBL" id="JAODUO010001484">
    <property type="protein sequence ID" value="KAK2163048.1"/>
    <property type="molecule type" value="Genomic_DNA"/>
</dbReference>
<reference evidence="2" key="1">
    <citation type="journal article" date="2023" name="Mol. Biol. Evol.">
        <title>Third-Generation Sequencing Reveals the Adaptive Role of the Epigenome in Three Deep-Sea Polychaetes.</title>
        <authorList>
            <person name="Perez M."/>
            <person name="Aroh O."/>
            <person name="Sun Y."/>
            <person name="Lan Y."/>
            <person name="Juniper S.K."/>
            <person name="Young C.R."/>
            <person name="Angers B."/>
            <person name="Qian P.Y."/>
        </authorList>
    </citation>
    <scope>NUCLEOTIDE SEQUENCE</scope>
    <source>
        <strain evidence="2">R07B-5</strain>
    </source>
</reference>
<gene>
    <name evidence="2" type="ORF">NP493_1486g00034</name>
</gene>
<evidence type="ECO:0008006" key="4">
    <source>
        <dbReference type="Google" id="ProtNLM"/>
    </source>
</evidence>
<accession>A0AAD9K2U3</accession>
<proteinExistence type="predicted"/>
<dbReference type="AlphaFoldDB" id="A0AAD9K2U3"/>
<keyword evidence="3" id="KW-1185">Reference proteome</keyword>
<comment type="caution">
    <text evidence="2">The sequence shown here is derived from an EMBL/GenBank/DDBJ whole genome shotgun (WGS) entry which is preliminary data.</text>
</comment>
<sequence length="205" mass="22835">MCISEPEITTTLSENSNTDTDSVAVDYTVETGSGVFDRYYFSINHIQTTTVTKDDDDVRRTVQFNELDAGNLYTVTAWTKSGSEKSRAINTQVRTVPKKPELKCQSEEDAMTVIITKGDGKVDKFSLTCSNCSDTSRREAEPNTITTRYTNLVPYTTYSFKATAIAGTASTHRKESGITSIYCATNEGRKYLFCFIVMNIFCSCQ</sequence>
<keyword evidence="1" id="KW-0677">Repeat</keyword>
<evidence type="ECO:0000313" key="2">
    <source>
        <dbReference type="EMBL" id="KAK2163048.1"/>
    </source>
</evidence>